<protein>
    <recommendedName>
        <fullName evidence="5">F-box domain-containing protein</fullName>
    </recommendedName>
</protein>
<dbReference type="PANTHER" id="PTHR46662">
    <property type="entry name" value="DI-GLUCOSE BINDING PROTEIN WITH LEUCINE-RICH REPEAT DOMAIN-CONTAINING PROTEIN"/>
    <property type="match status" value="1"/>
</dbReference>
<dbReference type="SUPFAM" id="SSF52058">
    <property type="entry name" value="L domain-like"/>
    <property type="match status" value="1"/>
</dbReference>
<dbReference type="OrthoDB" id="676979at2759"/>
<proteinExistence type="predicted"/>
<dbReference type="FunFam" id="3.80.10.10:FF:000041">
    <property type="entry name" value="LRR receptor-like serine/threonine-protein kinase ERECTA"/>
    <property type="match status" value="2"/>
</dbReference>
<dbReference type="AlphaFoldDB" id="A0A507FDK1"/>
<dbReference type="PANTHER" id="PTHR46662:SF106">
    <property type="entry name" value="LEUCINE-RICH REPEAT-CONTAINING N-TERMINAL PLANT-TYPE DOMAIN-CONTAINING PROTEIN"/>
    <property type="match status" value="1"/>
</dbReference>
<gene>
    <name evidence="3" type="ORF">CcCBS67573_g05070</name>
</gene>
<dbReference type="PRINTS" id="PR00019">
    <property type="entry name" value="LEURICHRPT"/>
</dbReference>
<keyword evidence="4" id="KW-1185">Reference proteome</keyword>
<sequence length="409" mass="45389">MILSTLETIQATLAAMQSTMRKEVADIKETQLAIISSQRHLSNQVLDLQNHKKKFFTRVQDIPVEVIVQIFAWIPMRTVLHYRRLSKTINQCLMSREFALLNVQTTDFQKGLENGIDRTWFHLPEPYQTVFAIAMSGQFETVQSNFKNIEIKPLPQSITRLTGVEEIELPSCKLTGSIPDGIGALQNLTTLDLSNNSLTGPLPSSLNLLVALESLELKNNQLCGEFPALPNLHALIGIDISANRFTGPFPTVFGNSRALKHLFGSKNLFSVIPATISLLTNLEQLDISENSFACELPAGIWNLTALSSLNMSNCRLSGSLAGVGALHNLDSLDAFNNQFSGELPSLEIRTLGRLTDLHLSRNQLSGGEMLDMTGSNLRYVCVDPDLRRDYVIGRDRSINRCRHEIIGDS</sequence>
<dbReference type="InterPro" id="IPR032675">
    <property type="entry name" value="LRR_dom_sf"/>
</dbReference>
<evidence type="ECO:0000313" key="4">
    <source>
        <dbReference type="Proteomes" id="UP000320333"/>
    </source>
</evidence>
<dbReference type="InterPro" id="IPR001611">
    <property type="entry name" value="Leu-rich_rpt"/>
</dbReference>
<evidence type="ECO:0008006" key="5">
    <source>
        <dbReference type="Google" id="ProtNLM"/>
    </source>
</evidence>
<comment type="caution">
    <text evidence="3">The sequence shown here is derived from an EMBL/GenBank/DDBJ whole genome shotgun (WGS) entry which is preliminary data.</text>
</comment>
<organism evidence="3 4">
    <name type="scientific">Chytriomyces confervae</name>
    <dbReference type="NCBI Taxonomy" id="246404"/>
    <lineage>
        <taxon>Eukaryota</taxon>
        <taxon>Fungi</taxon>
        <taxon>Fungi incertae sedis</taxon>
        <taxon>Chytridiomycota</taxon>
        <taxon>Chytridiomycota incertae sedis</taxon>
        <taxon>Chytridiomycetes</taxon>
        <taxon>Chytridiales</taxon>
        <taxon>Chytriomycetaceae</taxon>
        <taxon>Chytriomyces</taxon>
    </lineage>
</organism>
<dbReference type="EMBL" id="QEAP01000171">
    <property type="protein sequence ID" value="TPX73660.1"/>
    <property type="molecule type" value="Genomic_DNA"/>
</dbReference>
<dbReference type="Pfam" id="PF13855">
    <property type="entry name" value="LRR_8"/>
    <property type="match status" value="1"/>
</dbReference>
<keyword evidence="2" id="KW-0677">Repeat</keyword>
<evidence type="ECO:0000256" key="2">
    <source>
        <dbReference type="ARBA" id="ARBA00022737"/>
    </source>
</evidence>
<accession>A0A507FDK1</accession>
<dbReference type="Proteomes" id="UP000320333">
    <property type="component" value="Unassembled WGS sequence"/>
</dbReference>
<reference evidence="3 4" key="1">
    <citation type="journal article" date="2019" name="Sci. Rep.">
        <title>Comparative genomics of chytrid fungi reveal insights into the obligate biotrophic and pathogenic lifestyle of Synchytrium endobioticum.</title>
        <authorList>
            <person name="van de Vossenberg B.T.L.H."/>
            <person name="Warris S."/>
            <person name="Nguyen H.D.T."/>
            <person name="van Gent-Pelzer M.P.E."/>
            <person name="Joly D.L."/>
            <person name="van de Geest H.C."/>
            <person name="Bonants P.J.M."/>
            <person name="Smith D.S."/>
            <person name="Levesque C.A."/>
            <person name="van der Lee T.A.J."/>
        </authorList>
    </citation>
    <scope>NUCLEOTIDE SEQUENCE [LARGE SCALE GENOMIC DNA]</scope>
    <source>
        <strain evidence="3 4">CBS 675.73</strain>
    </source>
</reference>
<name>A0A507FDK1_9FUNG</name>
<evidence type="ECO:0000256" key="1">
    <source>
        <dbReference type="ARBA" id="ARBA00022614"/>
    </source>
</evidence>
<keyword evidence="1" id="KW-0433">Leucine-rich repeat</keyword>
<dbReference type="Gene3D" id="3.80.10.10">
    <property type="entry name" value="Ribonuclease Inhibitor"/>
    <property type="match status" value="3"/>
</dbReference>
<dbReference type="PROSITE" id="PS51450">
    <property type="entry name" value="LRR"/>
    <property type="match status" value="1"/>
</dbReference>
<evidence type="ECO:0000313" key="3">
    <source>
        <dbReference type="EMBL" id="TPX73660.1"/>
    </source>
</evidence>
<dbReference type="Pfam" id="PF00560">
    <property type="entry name" value="LRR_1"/>
    <property type="match status" value="1"/>
</dbReference>